<evidence type="ECO:0000313" key="3">
    <source>
        <dbReference type="EMBL" id="RXI58088.1"/>
    </source>
</evidence>
<dbReference type="Gene3D" id="1.10.260.40">
    <property type="entry name" value="lambda repressor-like DNA-binding domains"/>
    <property type="match status" value="1"/>
</dbReference>
<accession>A0ABY0EUF8</accession>
<dbReference type="SUPFAM" id="SSF47413">
    <property type="entry name" value="lambda repressor-like DNA-binding domains"/>
    <property type="match status" value="1"/>
</dbReference>
<sequence>MKQHEIFLKLRKDSDLTLEELSEKTGISKNMLWHLEKGNRTGTLETLQKLSNFYGVSIDYITNNAERSALLDEFIKGLVHEGIIDDPDNIPKDIEKKILDLVKLKVKKLI</sequence>
<dbReference type="SMART" id="SM00530">
    <property type="entry name" value="HTH_XRE"/>
    <property type="match status" value="1"/>
</dbReference>
<dbReference type="PANTHER" id="PTHR46797">
    <property type="entry name" value="HTH-TYPE TRANSCRIPTIONAL REGULATOR"/>
    <property type="match status" value="1"/>
</dbReference>
<dbReference type="Pfam" id="PF01381">
    <property type="entry name" value="HTH_3"/>
    <property type="match status" value="1"/>
</dbReference>
<keyword evidence="1" id="KW-0238">DNA-binding</keyword>
<evidence type="ECO:0000259" key="2">
    <source>
        <dbReference type="PROSITE" id="PS50943"/>
    </source>
</evidence>
<dbReference type="CDD" id="cd00093">
    <property type="entry name" value="HTH_XRE"/>
    <property type="match status" value="1"/>
</dbReference>
<evidence type="ECO:0000313" key="4">
    <source>
        <dbReference type="Proteomes" id="UP000290273"/>
    </source>
</evidence>
<dbReference type="PROSITE" id="PS50943">
    <property type="entry name" value="HTH_CROC1"/>
    <property type="match status" value="1"/>
</dbReference>
<evidence type="ECO:0000256" key="1">
    <source>
        <dbReference type="ARBA" id="ARBA00023125"/>
    </source>
</evidence>
<dbReference type="InterPro" id="IPR010982">
    <property type="entry name" value="Lambda_DNA-bd_dom_sf"/>
</dbReference>
<protein>
    <submittedName>
        <fullName evidence="3">XRE family transcriptional regulator</fullName>
    </submittedName>
</protein>
<feature type="domain" description="HTH cro/C1-type" evidence="2">
    <location>
        <begin position="9"/>
        <end position="61"/>
    </location>
</feature>
<dbReference type="InterPro" id="IPR001387">
    <property type="entry name" value="Cro/C1-type_HTH"/>
</dbReference>
<dbReference type="Proteomes" id="UP000290273">
    <property type="component" value="Unassembled WGS sequence"/>
</dbReference>
<proteinExistence type="predicted"/>
<dbReference type="EMBL" id="QMAU01000015">
    <property type="protein sequence ID" value="RXI58088.1"/>
    <property type="molecule type" value="Genomic_DNA"/>
</dbReference>
<dbReference type="PANTHER" id="PTHR46797:SF1">
    <property type="entry name" value="METHYLPHOSPHONATE SYNTHASE"/>
    <property type="match status" value="1"/>
</dbReference>
<gene>
    <name evidence="3" type="ORF">DP131_03050</name>
</gene>
<organism evidence="3 4">
    <name type="scientific">Clostridium tetani</name>
    <dbReference type="NCBI Taxonomy" id="1513"/>
    <lineage>
        <taxon>Bacteria</taxon>
        <taxon>Bacillati</taxon>
        <taxon>Bacillota</taxon>
        <taxon>Clostridia</taxon>
        <taxon>Eubacteriales</taxon>
        <taxon>Clostridiaceae</taxon>
        <taxon>Clostridium</taxon>
    </lineage>
</organism>
<dbReference type="InterPro" id="IPR050807">
    <property type="entry name" value="TransReg_Diox_bact_type"/>
</dbReference>
<name>A0ABY0EUF8_CLOTA</name>
<dbReference type="RefSeq" id="WP_128993101.1">
    <property type="nucleotide sequence ID" value="NZ_QMDR01000044.1"/>
</dbReference>
<comment type="caution">
    <text evidence="3">The sequence shown here is derived from an EMBL/GenBank/DDBJ whole genome shotgun (WGS) entry which is preliminary data.</text>
</comment>
<reference evidence="3 4" key="1">
    <citation type="submission" date="2018-06" db="EMBL/GenBank/DDBJ databases">
        <title>Genome conservation of Clostridium tetani.</title>
        <authorList>
            <person name="Bruggemann H."/>
            <person name="Popoff M.R."/>
        </authorList>
    </citation>
    <scope>NUCLEOTIDE SEQUENCE [LARGE SCALE GENOMIC DNA]</scope>
    <source>
        <strain evidence="3 4">63.05</strain>
    </source>
</reference>